<dbReference type="KEGG" id="cbar:PATL70BA_3316"/>
<protein>
    <recommendedName>
        <fullName evidence="4">DUF4760 domain-containing protein</fullName>
    </recommendedName>
</protein>
<evidence type="ECO:0000313" key="2">
    <source>
        <dbReference type="EMBL" id="VDN49242.1"/>
    </source>
</evidence>
<reference evidence="2 3" key="1">
    <citation type="submission" date="2018-09" db="EMBL/GenBank/DDBJ databases">
        <authorList>
            <person name="Postec A."/>
        </authorList>
    </citation>
    <scope>NUCLEOTIDE SEQUENCE [LARGE SCALE GENOMIC DNA]</scope>
    <source>
        <strain evidence="2">70B-A</strain>
    </source>
</reference>
<gene>
    <name evidence="2" type="ORF">PATL70BA_3316</name>
</gene>
<dbReference type="Proteomes" id="UP000279029">
    <property type="component" value="Chromosome"/>
</dbReference>
<evidence type="ECO:0000256" key="1">
    <source>
        <dbReference type="SAM" id="Phobius"/>
    </source>
</evidence>
<keyword evidence="3" id="KW-1185">Reference proteome</keyword>
<evidence type="ECO:0000313" key="3">
    <source>
        <dbReference type="Proteomes" id="UP000279029"/>
    </source>
</evidence>
<proteinExistence type="predicted"/>
<accession>A0A3P7S3P7</accession>
<dbReference type="EMBL" id="LR130778">
    <property type="protein sequence ID" value="VDN49242.1"/>
    <property type="molecule type" value="Genomic_DNA"/>
</dbReference>
<keyword evidence="1" id="KW-0472">Membrane</keyword>
<keyword evidence="1" id="KW-1133">Transmembrane helix</keyword>
<keyword evidence="1" id="KW-0812">Transmembrane</keyword>
<dbReference type="RefSeq" id="WP_125138243.1">
    <property type="nucleotide sequence ID" value="NZ_LR130778.1"/>
</dbReference>
<dbReference type="AlphaFoldDB" id="A0A3P7S3P7"/>
<evidence type="ECO:0008006" key="4">
    <source>
        <dbReference type="Google" id="ProtNLM"/>
    </source>
</evidence>
<sequence length="213" mass="25343">MNNKDKGEEMSNEIFNWTTLACAIITITLNYIAERRRNSNDRVWKAKIEKKEKESELKIDRMNCSNDFSKVMIKKEMFVEVLSEAEDLDDIDKKNISEDQIRVIQRSNAKIIRRIFNNAVSFYNELDEFCSKVIEGTYIAEDYIRKDVSVSVLDFVKMQPQYYNSIKNLYRVYKVPGYTPFKRHRLKNIDKFIDKYLHHHKGILDNAWTDNGF</sequence>
<feature type="transmembrane region" description="Helical" evidence="1">
    <location>
        <begin position="14"/>
        <end position="33"/>
    </location>
</feature>
<organism evidence="2 3">
    <name type="scientific">Petrocella atlantisensis</name>
    <dbReference type="NCBI Taxonomy" id="2173034"/>
    <lineage>
        <taxon>Bacteria</taxon>
        <taxon>Bacillati</taxon>
        <taxon>Bacillota</taxon>
        <taxon>Clostridia</taxon>
        <taxon>Lachnospirales</taxon>
        <taxon>Vallitaleaceae</taxon>
        <taxon>Petrocella</taxon>
    </lineage>
</organism>
<name>A0A3P7S3P7_9FIRM</name>